<proteinExistence type="predicted"/>
<dbReference type="Gene3D" id="3.30.160.60">
    <property type="entry name" value="Classic Zinc Finger"/>
    <property type="match status" value="1"/>
</dbReference>
<evidence type="ECO:0000256" key="1">
    <source>
        <dbReference type="PROSITE-ProRule" id="PRU00024"/>
    </source>
</evidence>
<reference evidence="3" key="1">
    <citation type="journal article" date="2019" name="bioRxiv">
        <title>The Genome of the Zebra Mussel, Dreissena polymorpha: A Resource for Invasive Species Research.</title>
        <authorList>
            <person name="McCartney M.A."/>
            <person name="Auch B."/>
            <person name="Kono T."/>
            <person name="Mallez S."/>
            <person name="Zhang Y."/>
            <person name="Obille A."/>
            <person name="Becker A."/>
            <person name="Abrahante J.E."/>
            <person name="Garbe J."/>
            <person name="Badalamenti J.P."/>
            <person name="Herman A."/>
            <person name="Mangelson H."/>
            <person name="Liachko I."/>
            <person name="Sullivan S."/>
            <person name="Sone E.D."/>
            <person name="Koren S."/>
            <person name="Silverstein K.A.T."/>
            <person name="Beckman K.B."/>
            <person name="Gohl D.M."/>
        </authorList>
    </citation>
    <scope>NUCLEOTIDE SEQUENCE</scope>
    <source>
        <strain evidence="3">Duluth1</strain>
        <tissue evidence="3">Whole animal</tissue>
    </source>
</reference>
<gene>
    <name evidence="3" type="ORF">DPMN_167547</name>
</gene>
<keyword evidence="1" id="KW-0479">Metal-binding</keyword>
<dbReference type="SUPFAM" id="SSF57845">
    <property type="entry name" value="B-box zinc-binding domain"/>
    <property type="match status" value="1"/>
</dbReference>
<comment type="caution">
    <text evidence="3">The sequence shown here is derived from an EMBL/GenBank/DDBJ whole genome shotgun (WGS) entry which is preliminary data.</text>
</comment>
<dbReference type="GO" id="GO:0008270">
    <property type="term" value="F:zinc ion binding"/>
    <property type="evidence" value="ECO:0007669"/>
    <property type="project" value="UniProtKB-KW"/>
</dbReference>
<dbReference type="EMBL" id="JAIWYP010000008">
    <property type="protein sequence ID" value="KAH3789369.1"/>
    <property type="molecule type" value="Genomic_DNA"/>
</dbReference>
<evidence type="ECO:0000313" key="3">
    <source>
        <dbReference type="EMBL" id="KAH3789369.1"/>
    </source>
</evidence>
<name>A0A9D4EZ13_DREPO</name>
<protein>
    <recommendedName>
        <fullName evidence="2">B box-type domain-containing protein</fullName>
    </recommendedName>
</protein>
<evidence type="ECO:0000259" key="2">
    <source>
        <dbReference type="PROSITE" id="PS50119"/>
    </source>
</evidence>
<sequence length="80" mass="9194">MAINVNEGRFHCQKCSKYVCDSCVLTHNKFLKDRAVTAKGGDDNWPVTKTVDDTLEFCEEHSTEQLTMFCEDHDKLLCHL</sequence>
<dbReference type="PROSITE" id="PS50119">
    <property type="entry name" value="ZF_BBOX"/>
    <property type="match status" value="1"/>
</dbReference>
<evidence type="ECO:0000313" key="4">
    <source>
        <dbReference type="Proteomes" id="UP000828390"/>
    </source>
</evidence>
<keyword evidence="1" id="KW-0863">Zinc-finger</keyword>
<organism evidence="3 4">
    <name type="scientific">Dreissena polymorpha</name>
    <name type="common">Zebra mussel</name>
    <name type="synonym">Mytilus polymorpha</name>
    <dbReference type="NCBI Taxonomy" id="45954"/>
    <lineage>
        <taxon>Eukaryota</taxon>
        <taxon>Metazoa</taxon>
        <taxon>Spiralia</taxon>
        <taxon>Lophotrochozoa</taxon>
        <taxon>Mollusca</taxon>
        <taxon>Bivalvia</taxon>
        <taxon>Autobranchia</taxon>
        <taxon>Heteroconchia</taxon>
        <taxon>Euheterodonta</taxon>
        <taxon>Imparidentia</taxon>
        <taxon>Neoheterodontei</taxon>
        <taxon>Myida</taxon>
        <taxon>Dreissenoidea</taxon>
        <taxon>Dreissenidae</taxon>
        <taxon>Dreissena</taxon>
    </lineage>
</organism>
<accession>A0A9D4EZ13</accession>
<dbReference type="InterPro" id="IPR000315">
    <property type="entry name" value="Znf_B-box"/>
</dbReference>
<reference evidence="3" key="2">
    <citation type="submission" date="2020-11" db="EMBL/GenBank/DDBJ databases">
        <authorList>
            <person name="McCartney M.A."/>
            <person name="Auch B."/>
            <person name="Kono T."/>
            <person name="Mallez S."/>
            <person name="Becker A."/>
            <person name="Gohl D.M."/>
            <person name="Silverstein K.A.T."/>
            <person name="Koren S."/>
            <person name="Bechman K.B."/>
            <person name="Herman A."/>
            <person name="Abrahante J.E."/>
            <person name="Garbe J."/>
        </authorList>
    </citation>
    <scope>NUCLEOTIDE SEQUENCE</scope>
    <source>
        <strain evidence="3">Duluth1</strain>
        <tissue evidence="3">Whole animal</tissue>
    </source>
</reference>
<keyword evidence="1" id="KW-0862">Zinc</keyword>
<dbReference type="AlphaFoldDB" id="A0A9D4EZ13"/>
<dbReference type="Proteomes" id="UP000828390">
    <property type="component" value="Unassembled WGS sequence"/>
</dbReference>
<feature type="domain" description="B box-type" evidence="2">
    <location>
        <begin position="53"/>
        <end position="80"/>
    </location>
</feature>
<keyword evidence="4" id="KW-1185">Reference proteome</keyword>